<gene>
    <name evidence="1" type="ORF">M23134_01585</name>
</gene>
<comment type="caution">
    <text evidence="1">The sequence shown here is derived from an EMBL/GenBank/DDBJ whole genome shotgun (WGS) entry which is preliminary data.</text>
</comment>
<name>A1ZTK2_MICM2</name>
<reference evidence="1 2" key="1">
    <citation type="submission" date="2007-01" db="EMBL/GenBank/DDBJ databases">
        <authorList>
            <person name="Haygood M."/>
            <person name="Podell S."/>
            <person name="Anderson C."/>
            <person name="Hopkinson B."/>
            <person name="Roe K."/>
            <person name="Barbeau K."/>
            <person name="Gaasterland T."/>
            <person name="Ferriera S."/>
            <person name="Johnson J."/>
            <person name="Kravitz S."/>
            <person name="Beeson K."/>
            <person name="Sutton G."/>
            <person name="Rogers Y.-H."/>
            <person name="Friedman R."/>
            <person name="Frazier M."/>
            <person name="Venter J.C."/>
        </authorList>
    </citation>
    <scope>NUCLEOTIDE SEQUENCE [LARGE SCALE GENOMIC DNA]</scope>
    <source>
        <strain evidence="1 2">ATCC 23134</strain>
    </source>
</reference>
<keyword evidence="2" id="KW-1185">Reference proteome</keyword>
<evidence type="ECO:0000313" key="1">
    <source>
        <dbReference type="EMBL" id="EAY26262.1"/>
    </source>
</evidence>
<sequence length="53" mass="5818">MEVSHPELASGQDAFAIISTSEGSLRQGRLTNHHNIITPPAKVLPKGIYRHLK</sequence>
<accession>A1ZTK2</accession>
<dbReference type="Proteomes" id="UP000004095">
    <property type="component" value="Unassembled WGS sequence"/>
</dbReference>
<organism evidence="1 2">
    <name type="scientific">Microscilla marina ATCC 23134</name>
    <dbReference type="NCBI Taxonomy" id="313606"/>
    <lineage>
        <taxon>Bacteria</taxon>
        <taxon>Pseudomonadati</taxon>
        <taxon>Bacteroidota</taxon>
        <taxon>Cytophagia</taxon>
        <taxon>Cytophagales</taxon>
        <taxon>Microscillaceae</taxon>
        <taxon>Microscilla</taxon>
    </lineage>
</organism>
<evidence type="ECO:0000313" key="2">
    <source>
        <dbReference type="Proteomes" id="UP000004095"/>
    </source>
</evidence>
<dbReference type="AlphaFoldDB" id="A1ZTK2"/>
<protein>
    <submittedName>
        <fullName evidence="1">Uncharacterized protein</fullName>
    </submittedName>
</protein>
<dbReference type="EMBL" id="AAWS01000036">
    <property type="protein sequence ID" value="EAY26262.1"/>
    <property type="molecule type" value="Genomic_DNA"/>
</dbReference>
<proteinExistence type="predicted"/>